<reference evidence="1 2" key="1">
    <citation type="submission" date="2023-07" db="EMBL/GenBank/DDBJ databases">
        <title>Nocardioides sp. nov WY-20 isolated from soil.</title>
        <authorList>
            <person name="Liu B."/>
            <person name="Wan Y."/>
        </authorList>
    </citation>
    <scope>NUCLEOTIDE SEQUENCE [LARGE SCALE GENOMIC DNA]</scope>
    <source>
        <strain evidence="1 2">WY-20</strain>
    </source>
</reference>
<evidence type="ECO:0000313" key="1">
    <source>
        <dbReference type="EMBL" id="MDO7869012.1"/>
    </source>
</evidence>
<dbReference type="Proteomes" id="UP001233314">
    <property type="component" value="Unassembled WGS sequence"/>
</dbReference>
<gene>
    <name evidence="1" type="ORF">Q5722_11610</name>
</gene>
<keyword evidence="2" id="KW-1185">Reference proteome</keyword>
<evidence type="ECO:0000313" key="2">
    <source>
        <dbReference type="Proteomes" id="UP001233314"/>
    </source>
</evidence>
<name>A0ABT9B5X3_9ACTN</name>
<organism evidence="1 2">
    <name type="scientific">Nocardioides jiangxiensis</name>
    <dbReference type="NCBI Taxonomy" id="3064524"/>
    <lineage>
        <taxon>Bacteria</taxon>
        <taxon>Bacillati</taxon>
        <taxon>Actinomycetota</taxon>
        <taxon>Actinomycetes</taxon>
        <taxon>Propionibacteriales</taxon>
        <taxon>Nocardioidaceae</taxon>
        <taxon>Nocardioides</taxon>
    </lineage>
</organism>
<protein>
    <submittedName>
        <fullName evidence="1">Uncharacterized protein</fullName>
    </submittedName>
</protein>
<comment type="caution">
    <text evidence="1">The sequence shown here is derived from an EMBL/GenBank/DDBJ whole genome shotgun (WGS) entry which is preliminary data.</text>
</comment>
<proteinExistence type="predicted"/>
<dbReference type="RefSeq" id="WP_305028431.1">
    <property type="nucleotide sequence ID" value="NZ_JAUQTA010000002.1"/>
</dbReference>
<dbReference type="EMBL" id="JAUQTA010000002">
    <property type="protein sequence ID" value="MDO7869012.1"/>
    <property type="molecule type" value="Genomic_DNA"/>
</dbReference>
<sequence length="76" mass="8261">MAWFLRVHELHDGTFECRRGREHVDGHGDADAAVAHMLDLADDLGLAIVFMHRLDGTVSELARVGTVGQHGEPSAS</sequence>
<accession>A0ABT9B5X3</accession>